<dbReference type="AlphaFoldDB" id="A0A830D4R4"/>
<organism evidence="1 2">
    <name type="scientific">Phtheirospermum japonicum</name>
    <dbReference type="NCBI Taxonomy" id="374723"/>
    <lineage>
        <taxon>Eukaryota</taxon>
        <taxon>Viridiplantae</taxon>
        <taxon>Streptophyta</taxon>
        <taxon>Embryophyta</taxon>
        <taxon>Tracheophyta</taxon>
        <taxon>Spermatophyta</taxon>
        <taxon>Magnoliopsida</taxon>
        <taxon>eudicotyledons</taxon>
        <taxon>Gunneridae</taxon>
        <taxon>Pentapetalae</taxon>
        <taxon>asterids</taxon>
        <taxon>lamiids</taxon>
        <taxon>Lamiales</taxon>
        <taxon>Orobanchaceae</taxon>
        <taxon>Orobanchaceae incertae sedis</taxon>
        <taxon>Phtheirospermum</taxon>
    </lineage>
</organism>
<dbReference type="PANTHER" id="PTHR31050:SF3">
    <property type="entry name" value="OS08G0412800 PROTEIN"/>
    <property type="match status" value="1"/>
</dbReference>
<dbReference type="PANTHER" id="PTHR31050">
    <property type="entry name" value="OS08G0413200 PROTEIN"/>
    <property type="match status" value="1"/>
</dbReference>
<keyword evidence="2" id="KW-1185">Reference proteome</keyword>
<name>A0A830D4R4_9LAMI</name>
<dbReference type="Pfam" id="PF06880">
    <property type="entry name" value="DUF1262"/>
    <property type="match status" value="1"/>
</dbReference>
<comment type="caution">
    <text evidence="1">The sequence shown here is derived from an EMBL/GenBank/DDBJ whole genome shotgun (WGS) entry which is preliminary data.</text>
</comment>
<accession>A0A830D4R4</accession>
<dbReference type="Proteomes" id="UP000653305">
    <property type="component" value="Unassembled WGS sequence"/>
</dbReference>
<dbReference type="EMBL" id="BMAC01000677">
    <property type="protein sequence ID" value="GFQ01382.1"/>
    <property type="molecule type" value="Genomic_DNA"/>
</dbReference>
<protein>
    <submittedName>
        <fullName evidence="1">Uncharacterized protein</fullName>
    </submittedName>
</protein>
<proteinExistence type="predicted"/>
<dbReference type="OrthoDB" id="647907at2759"/>
<evidence type="ECO:0000313" key="1">
    <source>
        <dbReference type="EMBL" id="GFQ01382.1"/>
    </source>
</evidence>
<evidence type="ECO:0000313" key="2">
    <source>
        <dbReference type="Proteomes" id="UP000653305"/>
    </source>
</evidence>
<dbReference type="InterPro" id="IPR010683">
    <property type="entry name" value="DUF1262"/>
</dbReference>
<gene>
    <name evidence="1" type="ORF">PHJA_002282100</name>
</gene>
<sequence>MYVTRRLSQLLKSPEILTAQPSSDGPNSGFLVIQDEESETYTCFGCCKRRALKNLPFPQNKELLIRYTSFVVDKVEVSEDPVFFIPVLNQPLSSNHYYAIIPHGKHKGKAFTCSREEDKATCCFCRCVKDVKPRPLDPHNIYQQFQIAPHQSFLASTGSFFATSIASDGFPPYFVRRGGWTINTKTHNLKLGTAQGLDSSLRARLPEFNLSLSQKSSQPLVVGKWYCPFIFVKEGTLKDQVKRSMYYEMTLEQRWESIFAFRKNNSNDTKVAIDVVLENEEVLVGGSRGEWDERSAVDGVIWFKSNGSGGGRASVGLRVEIVERMKWEQARGGWVGGSDERRVKINKVEKVKKGEGWSEFGCYALVERFNLRRMDGSLVMSYDFRHFHKLKTKWE</sequence>
<reference evidence="1" key="1">
    <citation type="submission" date="2020-07" db="EMBL/GenBank/DDBJ databases">
        <title>Ethylene signaling mediates host invasion by parasitic plants.</title>
        <authorList>
            <person name="Yoshida S."/>
        </authorList>
    </citation>
    <scope>NUCLEOTIDE SEQUENCE</scope>
    <source>
        <strain evidence="1">Okayama</strain>
    </source>
</reference>